<evidence type="ECO:0000313" key="2">
    <source>
        <dbReference type="Proteomes" id="UP001139125"/>
    </source>
</evidence>
<gene>
    <name evidence="1" type="ORF">NM125_12915</name>
</gene>
<organism evidence="1 2">
    <name type="scientific">Gracilimonas sediminicola</name>
    <dbReference type="NCBI Taxonomy" id="2952158"/>
    <lineage>
        <taxon>Bacteria</taxon>
        <taxon>Pseudomonadati</taxon>
        <taxon>Balneolota</taxon>
        <taxon>Balneolia</taxon>
        <taxon>Balneolales</taxon>
        <taxon>Balneolaceae</taxon>
        <taxon>Gracilimonas</taxon>
    </lineage>
</organism>
<dbReference type="InterPro" id="IPR009045">
    <property type="entry name" value="Zn_M74/Hedgehog-like"/>
</dbReference>
<dbReference type="Proteomes" id="UP001139125">
    <property type="component" value="Unassembled WGS sequence"/>
</dbReference>
<keyword evidence="2" id="KW-1185">Reference proteome</keyword>
<dbReference type="RefSeq" id="WP_255135368.1">
    <property type="nucleotide sequence ID" value="NZ_JANDBC010000002.1"/>
</dbReference>
<dbReference type="EMBL" id="JANDBC010000002">
    <property type="protein sequence ID" value="MCP9292481.1"/>
    <property type="molecule type" value="Genomic_DNA"/>
</dbReference>
<comment type="caution">
    <text evidence="1">The sequence shown here is derived from an EMBL/GenBank/DDBJ whole genome shotgun (WGS) entry which is preliminary data.</text>
</comment>
<evidence type="ECO:0000313" key="1">
    <source>
        <dbReference type="EMBL" id="MCP9292481.1"/>
    </source>
</evidence>
<name>A0A9X2RF52_9BACT</name>
<dbReference type="SUPFAM" id="SSF55166">
    <property type="entry name" value="Hedgehog/DD-peptidase"/>
    <property type="match status" value="1"/>
</dbReference>
<reference evidence="1" key="1">
    <citation type="submission" date="2022-06" db="EMBL/GenBank/DDBJ databases">
        <title>Gracilimonas sp. CAU 1638 isolated from sea sediment.</title>
        <authorList>
            <person name="Kim W."/>
        </authorList>
    </citation>
    <scope>NUCLEOTIDE SEQUENCE</scope>
    <source>
        <strain evidence="1">CAU 1638</strain>
    </source>
</reference>
<accession>A0A9X2RF52</accession>
<proteinExistence type="predicted"/>
<dbReference type="AlphaFoldDB" id="A0A9X2RF52"/>
<protein>
    <submittedName>
        <fullName evidence="1">Uncharacterized protein</fullName>
    </submittedName>
</protein>
<sequence>MKRADYLALIESYGGNFCLSDFEIQGDISQMDVDFLRSFLAWRDWTSTKTLITSAWRDNDLKSHGKGLAIDCLLFTEWLTKQANPFQHWLLATTWPFQGVGLYFDWNFTHKISGKKIPAIGLHVDGWSGKQINERPLRWLRIDGHYYYQSTKTGRFYCRENKLTISLTEAIQNYEQRYEQATKARALPQQV</sequence>